<dbReference type="Gene3D" id="3.40.630.10">
    <property type="entry name" value="Zn peptidases"/>
    <property type="match status" value="1"/>
</dbReference>
<accession>A0A1N7JTL0</accession>
<evidence type="ECO:0000256" key="1">
    <source>
        <dbReference type="ARBA" id="ARBA00001947"/>
    </source>
</evidence>
<dbReference type="AlphaFoldDB" id="A0A1N7JTL0"/>
<evidence type="ECO:0000256" key="6">
    <source>
        <dbReference type="ARBA" id="ARBA00022833"/>
    </source>
</evidence>
<dbReference type="PANTHER" id="PTHR43808">
    <property type="entry name" value="ACETYLORNITHINE DEACETYLASE"/>
    <property type="match status" value="1"/>
</dbReference>
<dbReference type="GO" id="GO:0008237">
    <property type="term" value="F:metallopeptidase activity"/>
    <property type="evidence" value="ECO:0007669"/>
    <property type="project" value="UniProtKB-KW"/>
</dbReference>
<evidence type="ECO:0000256" key="7">
    <source>
        <dbReference type="ARBA" id="ARBA00022997"/>
    </source>
</evidence>
<comment type="cofactor">
    <cofactor evidence="1">
        <name>Zn(2+)</name>
        <dbReference type="ChEBI" id="CHEBI:29105"/>
    </cofactor>
</comment>
<keyword evidence="6" id="KW-0862">Zinc</keyword>
<name>A0A1N7JTL0_9BACI</name>
<dbReference type="EMBL" id="FTOC01000007">
    <property type="protein sequence ID" value="SIS52566.1"/>
    <property type="molecule type" value="Genomic_DNA"/>
</dbReference>
<evidence type="ECO:0000313" key="9">
    <source>
        <dbReference type="EMBL" id="SIS52566.1"/>
    </source>
</evidence>
<dbReference type="NCBIfam" id="TIGR01887">
    <property type="entry name" value="dipeptidaselike"/>
    <property type="match status" value="1"/>
</dbReference>
<keyword evidence="8" id="KW-0482">Metalloprotease</keyword>
<keyword evidence="10" id="KW-1185">Reference proteome</keyword>
<dbReference type="GO" id="GO:0008777">
    <property type="term" value="F:acetylornithine deacetylase activity"/>
    <property type="evidence" value="ECO:0007669"/>
    <property type="project" value="TreeGrafter"/>
</dbReference>
<keyword evidence="5" id="KW-0378">Hydrolase</keyword>
<dbReference type="PANTHER" id="PTHR43808:SF31">
    <property type="entry name" value="N-ACETYL-L-CITRULLINE DEACETYLASE"/>
    <property type="match status" value="1"/>
</dbReference>
<dbReference type="OrthoDB" id="9761532at2"/>
<dbReference type="GO" id="GO:0006526">
    <property type="term" value="P:L-arginine biosynthetic process"/>
    <property type="evidence" value="ECO:0007669"/>
    <property type="project" value="TreeGrafter"/>
</dbReference>
<protein>
    <submittedName>
        <fullName evidence="9">Succinyl-diaminopimelate desuccinylase</fullName>
    </submittedName>
</protein>
<dbReference type="SUPFAM" id="SSF53187">
    <property type="entry name" value="Zn-dependent exopeptidases"/>
    <property type="match status" value="1"/>
</dbReference>
<evidence type="ECO:0000256" key="8">
    <source>
        <dbReference type="ARBA" id="ARBA00023049"/>
    </source>
</evidence>
<dbReference type="Pfam" id="PF01546">
    <property type="entry name" value="Peptidase_M20"/>
    <property type="match status" value="1"/>
</dbReference>
<evidence type="ECO:0000313" key="10">
    <source>
        <dbReference type="Proteomes" id="UP000187608"/>
    </source>
</evidence>
<evidence type="ECO:0000256" key="3">
    <source>
        <dbReference type="ARBA" id="ARBA00022670"/>
    </source>
</evidence>
<dbReference type="InterPro" id="IPR010964">
    <property type="entry name" value="M20A_pepV-rel"/>
</dbReference>
<organism evidence="9 10">
    <name type="scientific">Salimicrobium flavidum</name>
    <dbReference type="NCBI Taxonomy" id="570947"/>
    <lineage>
        <taxon>Bacteria</taxon>
        <taxon>Bacillati</taxon>
        <taxon>Bacillota</taxon>
        <taxon>Bacilli</taxon>
        <taxon>Bacillales</taxon>
        <taxon>Bacillaceae</taxon>
        <taxon>Salimicrobium</taxon>
    </lineage>
</organism>
<dbReference type="Proteomes" id="UP000187608">
    <property type="component" value="Unassembled WGS sequence"/>
</dbReference>
<dbReference type="InterPro" id="IPR036264">
    <property type="entry name" value="Bact_exopeptidase_dim_dom"/>
</dbReference>
<dbReference type="InterPro" id="IPR050072">
    <property type="entry name" value="Peptidase_M20A"/>
</dbReference>
<keyword evidence="4" id="KW-0479">Metal-binding</keyword>
<sequence>MRNNETMTEFEQRLERLIRIPSVYSDDSPPFGKNVQEVLREFLKIGEEDGFMTENTEDYAGHIEFGEGEELFGILAHLDVVPAGNGWSVPPFELTKKNGSLYGRGVQDDKGPLIAAYMAMKSLKEEGFVPKKRVRLIAGTDEEREWKGIEYYFKKQEMPDFGFTPDAVFPVIHAEKGLLDFQLKLEVSPETTEQTTCVQQIEAGERLNMVPDTAEVTLLHKGEETLEFPEAEKVNSNGEEITVVYKGVSAHGSTPQRGENAILKAIDSLSCLSLPSAQKEAVLWLKEHLVEKDGDGLGIRSEDDVSGELTMNLGKLFVSGESWEAGLNVRYPVTRSYDELLTKLKRNLPDWITFTETDHMPSLFVPREHAGVQALLNSYRHVTGRSSGVEAIGGATYARVLKTGVAFGAIFPESPDTAHQADEMVRSEDMSQAIEIYKNAIYEWTKE</sequence>
<dbReference type="GO" id="GO:0006508">
    <property type="term" value="P:proteolysis"/>
    <property type="evidence" value="ECO:0007669"/>
    <property type="project" value="UniProtKB-KW"/>
</dbReference>
<dbReference type="STRING" id="570947.SAMN05421687_107157"/>
<evidence type="ECO:0000256" key="4">
    <source>
        <dbReference type="ARBA" id="ARBA00022723"/>
    </source>
</evidence>
<dbReference type="Gene3D" id="3.30.70.360">
    <property type="match status" value="2"/>
</dbReference>
<evidence type="ECO:0000256" key="5">
    <source>
        <dbReference type="ARBA" id="ARBA00022801"/>
    </source>
</evidence>
<dbReference type="GO" id="GO:0008270">
    <property type="term" value="F:zinc ion binding"/>
    <property type="evidence" value="ECO:0007669"/>
    <property type="project" value="InterPro"/>
</dbReference>
<dbReference type="GO" id="GO:0016805">
    <property type="term" value="F:dipeptidase activity"/>
    <property type="evidence" value="ECO:0007669"/>
    <property type="project" value="UniProtKB-KW"/>
</dbReference>
<keyword evidence="3" id="KW-0645">Protease</keyword>
<gene>
    <name evidence="9" type="ORF">SAMN05421687_107157</name>
</gene>
<dbReference type="RefSeq" id="WP_159438230.1">
    <property type="nucleotide sequence ID" value="NZ_FTOC01000007.1"/>
</dbReference>
<dbReference type="NCBIfam" id="NF005591">
    <property type="entry name" value="PRK07318.1"/>
    <property type="match status" value="1"/>
</dbReference>
<evidence type="ECO:0000256" key="2">
    <source>
        <dbReference type="ARBA" id="ARBA00006247"/>
    </source>
</evidence>
<comment type="similarity">
    <text evidence="2">Belongs to the peptidase M20A family.</text>
</comment>
<proteinExistence type="inferred from homology"/>
<dbReference type="SUPFAM" id="SSF55031">
    <property type="entry name" value="Bacterial exopeptidase dimerisation domain"/>
    <property type="match status" value="1"/>
</dbReference>
<dbReference type="InterPro" id="IPR002933">
    <property type="entry name" value="Peptidase_M20"/>
</dbReference>
<reference evidence="10" key="1">
    <citation type="submission" date="2017-01" db="EMBL/GenBank/DDBJ databases">
        <authorList>
            <person name="Varghese N."/>
            <person name="Submissions S."/>
        </authorList>
    </citation>
    <scope>NUCLEOTIDE SEQUENCE [LARGE SCALE GENOMIC DNA]</scope>
    <source>
        <strain evidence="10">DSM 23127</strain>
    </source>
</reference>
<keyword evidence="7" id="KW-0224">Dipeptidase</keyword>